<sequence length="1196" mass="133879">MAGVDETSHSASISTTSYETALCVIPSQHACQDIENLRSLYDKGYGKWPPHVNLIYPFVEPDALQRATARIDSYLQGMWDVKNGPEVILDQADHFEHRSNSTIFLRGSDDSQVPLALLRSAALQALGQAASSCNFHLTVGQSEDDTPSSRNFLLDKARRIPALTFEVGSLAILIRERASAQDPTTNRMRLWGTLDVSAVRSNSLARLPEFWLEGGSDEGDRSETEEDDGTEPNDRTSISTALRQPRSGTTFHFDSENECWSSVHSPPGGEATLSALSVSSYNVLIDSEYPPARDRDSLLVETILSDSATADALILQEVSDDFLSYLLSNEDARRQYAFTSHGPPDQPDIGPLPSLRNIVILSRWYFHWEFVPFHRRHKGAVVATFPSLPFVVAGVHLTCGLTDGSVAAKKVQLQNITRYLKRNHADKPWVLAGDFNITTSKYTIDLALRDKSISQQTARTLESMELMIAEVGLLDAWSVTRVEATDESAMADADHLFEGEEGATFDPRENALAAATSGTSNNRPQRYDRILVRPQGLLRIDRFNHFGLPETSNGMQQVPSDHSGIRTSMKIQSGEAGGPSKELDMLNQYSVEHTHASAHLSHASDLIDALSKRQVFPTAEEEVHRKNAFELLKSIVLGSFHLDDSSTPDIPMVIVPVGSYALGVWTSISDIDCLCIGSISSKTFFRLARQRILRAESQGVRLLRKVEANTGTMLELSVNDISVDLQYCPAATIAQKWSDFPSLQASDPLFNLPILSLRKLKPVRDLSYIQRTLPSMASFRLAYHCIKLWAIERGIYSAKFGYLGGIHFALMLSWVCKRLAHDGASVSASDLIASFFHHYAYFDWEHEMVFDAFFHKKQPRYHRTAKEPMVVLGFHAPNSNIAHTATVPGLQTLVQEFRLADEQLSAPDMTWDKFFQGHEPAVADTKVDPTVATFLTSHESYVKIDIQYWGRTLSMGKGLVGWVESRCINLVVDIHKALPHLFVRIWPARFSDSDPTTSGAYYHGCYLIGLSRREPENTETSGEDRQHAKLAIRKTFDRFLAQVQADGKYYDPNSCWIGVSLAKPGDVKNMRLDNREWGDYVAEFEPNSDDEEASDDLTEEPRPVQKLLIRPSTSTPVSSSKLRPASDILNRLRWDPNLDPSDYIVGYEDRFLGAKETALEKWKTEQTDEEFIPQHRILYFKKKGEGGGEVWQFHLL</sequence>
<name>A0A6A6HW13_9PLEO</name>
<evidence type="ECO:0000259" key="16">
    <source>
        <dbReference type="Pfam" id="PF04928"/>
    </source>
</evidence>
<dbReference type="PANTHER" id="PTHR10682">
    <property type="entry name" value="POLY A POLYMERASE"/>
    <property type="match status" value="1"/>
</dbReference>
<evidence type="ECO:0000256" key="4">
    <source>
        <dbReference type="ARBA" id="ARBA00010912"/>
    </source>
</evidence>
<accession>A0A6A6HW13</accession>
<keyword evidence="8" id="KW-0479">Metal-binding</keyword>
<feature type="compositionally biased region" description="Polar residues" evidence="13">
    <location>
        <begin position="235"/>
        <end position="248"/>
    </location>
</feature>
<comment type="cofactor">
    <cofactor evidence="2">
        <name>Mg(2+)</name>
        <dbReference type="ChEBI" id="CHEBI:18420"/>
    </cofactor>
</comment>
<evidence type="ECO:0000256" key="9">
    <source>
        <dbReference type="ARBA" id="ARBA00022741"/>
    </source>
</evidence>
<dbReference type="Proteomes" id="UP000800094">
    <property type="component" value="Unassembled WGS sequence"/>
</dbReference>
<dbReference type="GO" id="GO:0005634">
    <property type="term" value="C:nucleus"/>
    <property type="evidence" value="ECO:0007669"/>
    <property type="project" value="UniProtKB-SubCell"/>
</dbReference>
<evidence type="ECO:0000256" key="6">
    <source>
        <dbReference type="ARBA" id="ARBA00022664"/>
    </source>
</evidence>
<dbReference type="Pfam" id="PF04928">
    <property type="entry name" value="PAP_central"/>
    <property type="match status" value="1"/>
</dbReference>
<proteinExistence type="inferred from homology"/>
<evidence type="ECO:0000256" key="11">
    <source>
        <dbReference type="ARBA" id="ARBA00022842"/>
    </source>
</evidence>
<evidence type="ECO:0000259" key="14">
    <source>
        <dbReference type="Pfam" id="PF03372"/>
    </source>
</evidence>
<dbReference type="InterPro" id="IPR040459">
    <property type="entry name" value="MJ1316"/>
</dbReference>
<keyword evidence="10" id="KW-0067">ATP-binding</keyword>
<dbReference type="GO" id="GO:1990817">
    <property type="term" value="F:poly(A) RNA polymerase activity"/>
    <property type="evidence" value="ECO:0007669"/>
    <property type="project" value="UniProtKB-EC"/>
</dbReference>
<reference evidence="18" key="1">
    <citation type="journal article" date="2020" name="Stud. Mycol.">
        <title>101 Dothideomycetes genomes: a test case for predicting lifestyles and emergence of pathogens.</title>
        <authorList>
            <person name="Haridas S."/>
            <person name="Albert R."/>
            <person name="Binder M."/>
            <person name="Bloem J."/>
            <person name="Labutti K."/>
            <person name="Salamov A."/>
            <person name="Andreopoulos B."/>
            <person name="Baker S."/>
            <person name="Barry K."/>
            <person name="Bills G."/>
            <person name="Bluhm B."/>
            <person name="Cannon C."/>
            <person name="Castanera R."/>
            <person name="Culley D."/>
            <person name="Daum C."/>
            <person name="Ezra D."/>
            <person name="Gonzalez J."/>
            <person name="Henrissat B."/>
            <person name="Kuo A."/>
            <person name="Liang C."/>
            <person name="Lipzen A."/>
            <person name="Lutzoni F."/>
            <person name="Magnuson J."/>
            <person name="Mondo S."/>
            <person name="Nolan M."/>
            <person name="Ohm R."/>
            <person name="Pangilinan J."/>
            <person name="Park H.-J."/>
            <person name="Ramirez L."/>
            <person name="Alfaro M."/>
            <person name="Sun H."/>
            <person name="Tritt A."/>
            <person name="Yoshinaga Y."/>
            <person name="Zwiers L.-H."/>
            <person name="Turgeon B."/>
            <person name="Goodwin S."/>
            <person name="Spatafora J."/>
            <person name="Crous P."/>
            <person name="Grigoriev I."/>
        </authorList>
    </citation>
    <scope>NUCLEOTIDE SEQUENCE</scope>
    <source>
        <strain evidence="18">CBS 122368</strain>
    </source>
</reference>
<evidence type="ECO:0000256" key="5">
    <source>
        <dbReference type="ARBA" id="ARBA00012388"/>
    </source>
</evidence>
<feature type="domain" description="Poly(A) polymerase nucleotidyltransferase" evidence="17">
    <location>
        <begin position="600"/>
        <end position="728"/>
    </location>
</feature>
<dbReference type="GO" id="GO:0031123">
    <property type="term" value="P:RNA 3'-end processing"/>
    <property type="evidence" value="ECO:0007669"/>
    <property type="project" value="InterPro"/>
</dbReference>
<dbReference type="InterPro" id="IPR007012">
    <property type="entry name" value="PolA_pol_cen_dom"/>
</dbReference>
<keyword evidence="12" id="KW-0539">Nucleus</keyword>
<dbReference type="AlphaFoldDB" id="A0A6A6HW13"/>
<dbReference type="InterPro" id="IPR011068">
    <property type="entry name" value="NuclTrfase_I-like_C"/>
</dbReference>
<organism evidence="18 19">
    <name type="scientific">Trematosphaeria pertusa</name>
    <dbReference type="NCBI Taxonomy" id="390896"/>
    <lineage>
        <taxon>Eukaryota</taxon>
        <taxon>Fungi</taxon>
        <taxon>Dikarya</taxon>
        <taxon>Ascomycota</taxon>
        <taxon>Pezizomycotina</taxon>
        <taxon>Dothideomycetes</taxon>
        <taxon>Pleosporomycetidae</taxon>
        <taxon>Pleosporales</taxon>
        <taxon>Massarineae</taxon>
        <taxon>Trematosphaeriaceae</taxon>
        <taxon>Trematosphaeria</taxon>
    </lineage>
</organism>
<evidence type="ECO:0000256" key="7">
    <source>
        <dbReference type="ARBA" id="ARBA00022679"/>
    </source>
</evidence>
<dbReference type="Pfam" id="PF04457">
    <property type="entry name" value="MJ1316"/>
    <property type="match status" value="1"/>
</dbReference>
<evidence type="ECO:0000256" key="1">
    <source>
        <dbReference type="ARBA" id="ARBA00001936"/>
    </source>
</evidence>
<keyword evidence="9" id="KW-0547">Nucleotide-binding</keyword>
<dbReference type="OrthoDB" id="10263155at2759"/>
<keyword evidence="6" id="KW-0507">mRNA processing</keyword>
<evidence type="ECO:0000256" key="2">
    <source>
        <dbReference type="ARBA" id="ARBA00001946"/>
    </source>
</evidence>
<comment type="cofactor">
    <cofactor evidence="1">
        <name>Mn(2+)</name>
        <dbReference type="ChEBI" id="CHEBI:29035"/>
    </cofactor>
</comment>
<dbReference type="EMBL" id="ML987209">
    <property type="protein sequence ID" value="KAF2241922.1"/>
    <property type="molecule type" value="Genomic_DNA"/>
</dbReference>
<keyword evidence="11" id="KW-0460">Magnesium</keyword>
<feature type="domain" description="MJ1316 RNA cyclic group end recognition" evidence="15">
    <location>
        <begin position="1122"/>
        <end position="1192"/>
    </location>
</feature>
<dbReference type="Gene3D" id="3.30.460.10">
    <property type="entry name" value="Beta Polymerase, domain 2"/>
    <property type="match status" value="1"/>
</dbReference>
<keyword evidence="7" id="KW-0808">Transferase</keyword>
<feature type="domain" description="Poly(A) polymerase central" evidence="16">
    <location>
        <begin position="778"/>
        <end position="915"/>
    </location>
</feature>
<evidence type="ECO:0000256" key="3">
    <source>
        <dbReference type="ARBA" id="ARBA00004123"/>
    </source>
</evidence>
<comment type="similarity">
    <text evidence="4">Belongs to the poly(A) polymerase family.</text>
</comment>
<dbReference type="InterPro" id="IPR005135">
    <property type="entry name" value="Endo/exonuclease/phosphatase"/>
</dbReference>
<dbReference type="InterPro" id="IPR036691">
    <property type="entry name" value="Endo/exonu/phosph_ase_sf"/>
</dbReference>
<evidence type="ECO:0000256" key="12">
    <source>
        <dbReference type="ARBA" id="ARBA00023242"/>
    </source>
</evidence>
<evidence type="ECO:0000313" key="18">
    <source>
        <dbReference type="EMBL" id="KAF2241922.1"/>
    </source>
</evidence>
<dbReference type="PANTHER" id="PTHR10682:SF23">
    <property type="entry name" value="POLYNUCLEOTIDE ADENYLYLTRANSFERASE"/>
    <property type="match status" value="1"/>
</dbReference>
<dbReference type="GeneID" id="54585664"/>
<dbReference type="SUPFAM" id="SSF56219">
    <property type="entry name" value="DNase I-like"/>
    <property type="match status" value="1"/>
</dbReference>
<evidence type="ECO:0000256" key="8">
    <source>
        <dbReference type="ARBA" id="ARBA00022723"/>
    </source>
</evidence>
<dbReference type="RefSeq" id="XP_033676926.1">
    <property type="nucleotide sequence ID" value="XM_033832334.1"/>
</dbReference>
<dbReference type="GO" id="GO:0046872">
    <property type="term" value="F:metal ion binding"/>
    <property type="evidence" value="ECO:0007669"/>
    <property type="project" value="UniProtKB-KW"/>
</dbReference>
<evidence type="ECO:0000313" key="19">
    <source>
        <dbReference type="Proteomes" id="UP000800094"/>
    </source>
</evidence>
<dbReference type="GO" id="GO:0005524">
    <property type="term" value="F:ATP binding"/>
    <property type="evidence" value="ECO:0007669"/>
    <property type="project" value="UniProtKB-KW"/>
</dbReference>
<comment type="subcellular location">
    <subcellularLocation>
        <location evidence="3">Nucleus</location>
    </subcellularLocation>
</comment>
<dbReference type="Gene3D" id="3.60.10.10">
    <property type="entry name" value="Endonuclease/exonuclease/phosphatase"/>
    <property type="match status" value="1"/>
</dbReference>
<dbReference type="GO" id="GO:0006397">
    <property type="term" value="P:mRNA processing"/>
    <property type="evidence" value="ECO:0007669"/>
    <property type="project" value="UniProtKB-KW"/>
</dbReference>
<dbReference type="Pfam" id="PF13563">
    <property type="entry name" value="2_5_RNA_ligase2"/>
    <property type="match status" value="1"/>
</dbReference>
<dbReference type="SUPFAM" id="SSF81631">
    <property type="entry name" value="PAP/OAS1 substrate-binding domain"/>
    <property type="match status" value="1"/>
</dbReference>
<keyword evidence="19" id="KW-1185">Reference proteome</keyword>
<dbReference type="Gene3D" id="3.30.70.590">
    <property type="entry name" value="Poly(A) polymerase predicted RNA binding domain"/>
    <property type="match status" value="1"/>
</dbReference>
<dbReference type="Pfam" id="PF03372">
    <property type="entry name" value="Exo_endo_phos"/>
    <property type="match status" value="1"/>
</dbReference>
<evidence type="ECO:0000256" key="13">
    <source>
        <dbReference type="SAM" id="MobiDB-lite"/>
    </source>
</evidence>
<feature type="region of interest" description="Disordered" evidence="13">
    <location>
        <begin position="212"/>
        <end position="248"/>
    </location>
</feature>
<evidence type="ECO:0000256" key="10">
    <source>
        <dbReference type="ARBA" id="ARBA00022840"/>
    </source>
</evidence>
<dbReference type="Gene3D" id="3.90.1140.10">
    <property type="entry name" value="Cyclic phosphodiesterase"/>
    <property type="match status" value="1"/>
</dbReference>
<protein>
    <recommendedName>
        <fullName evidence="5">polynucleotide adenylyltransferase</fullName>
        <ecNumber evidence="5">2.7.7.19</ecNumber>
    </recommendedName>
</protein>
<feature type="domain" description="Endonuclease/exonuclease/phosphatase" evidence="14">
    <location>
        <begin position="280"/>
        <end position="562"/>
    </location>
</feature>
<dbReference type="InterPro" id="IPR043519">
    <property type="entry name" value="NT_sf"/>
</dbReference>
<dbReference type="EC" id="2.7.7.19" evidence="5"/>
<dbReference type="Pfam" id="PF20750">
    <property type="entry name" value="PAP_NTPase"/>
    <property type="match status" value="1"/>
</dbReference>
<dbReference type="InterPro" id="IPR048840">
    <property type="entry name" value="PolA_pol_NTPase"/>
</dbReference>
<gene>
    <name evidence="18" type="ORF">BU26DRAFT_555675</name>
</gene>
<evidence type="ECO:0000259" key="15">
    <source>
        <dbReference type="Pfam" id="PF04457"/>
    </source>
</evidence>
<dbReference type="SUPFAM" id="SSF55003">
    <property type="entry name" value="PAP/Archaeal CCA-adding enzyme, C-terminal domain"/>
    <property type="match status" value="1"/>
</dbReference>
<dbReference type="Gene3D" id="1.10.1410.10">
    <property type="match status" value="1"/>
</dbReference>
<dbReference type="GO" id="GO:0003723">
    <property type="term" value="F:RNA binding"/>
    <property type="evidence" value="ECO:0007669"/>
    <property type="project" value="InterPro"/>
</dbReference>
<dbReference type="SUPFAM" id="SSF81301">
    <property type="entry name" value="Nucleotidyltransferase"/>
    <property type="match status" value="1"/>
</dbReference>
<evidence type="ECO:0000259" key="17">
    <source>
        <dbReference type="Pfam" id="PF20750"/>
    </source>
</evidence>